<feature type="compositionally biased region" description="Low complexity" evidence="1">
    <location>
        <begin position="265"/>
        <end position="297"/>
    </location>
</feature>
<feature type="compositionally biased region" description="Basic and acidic residues" evidence="1">
    <location>
        <begin position="75"/>
        <end position="87"/>
    </location>
</feature>
<evidence type="ECO:0000313" key="2">
    <source>
        <dbReference type="EMBL" id="BCN32205.1"/>
    </source>
</evidence>
<sequence>MYSEELESIIDRIYRVKVQIDSMSLGKYGISEELGNIIGNTIQSNVIMKKYHTALKEAYVQYTKTEASIEEKYSGLTDQSKEKDKNTDSNTSNSPYSDEIEKLKLKYKNHEISDDELLDSLINLYHVNDYFAIPSYACVVLGKKYDPQKKEELVNQIAHDLIDIKATEDYIDKQYKEYEKRYASNYYDRNKNNHNTSYNVAPVDNPPKISREDFPDFLASEEAEKIKEKAYSGEELKETARTSVASLAAGALAQYGYSKYKGKANNNRNNNEQNRNNRSNNKNNEVDQNNLNSNSNDAYNYQQYKKSLIKDDVLENSEVIITGDKLGDKKLISELTKDGSSINDWAKMESTYSYNSEYGNGKIHYYKNLKTGEVSLYDAKMKVPVPQNLRGRLKTQLPIRMVFGLLI</sequence>
<dbReference type="AlphaFoldDB" id="A0A7R7ENN5"/>
<dbReference type="RefSeq" id="WP_271713271.1">
    <property type="nucleotide sequence ID" value="NZ_AP024169.1"/>
</dbReference>
<accession>A0A7R7ENN5</accession>
<feature type="region of interest" description="Disordered" evidence="1">
    <location>
        <begin position="260"/>
        <end position="297"/>
    </location>
</feature>
<gene>
    <name evidence="2" type="ORF">bsdtb5_35000</name>
</gene>
<dbReference type="Proteomes" id="UP000595897">
    <property type="component" value="Chromosome"/>
</dbReference>
<dbReference type="EMBL" id="AP024169">
    <property type="protein sequence ID" value="BCN32205.1"/>
    <property type="molecule type" value="Genomic_DNA"/>
</dbReference>
<feature type="region of interest" description="Disordered" evidence="1">
    <location>
        <begin position="186"/>
        <end position="206"/>
    </location>
</feature>
<proteinExistence type="predicted"/>
<dbReference type="KEGG" id="ahb:bsdtb5_35000"/>
<protein>
    <submittedName>
        <fullName evidence="2">Uncharacterized protein</fullName>
    </submittedName>
</protein>
<evidence type="ECO:0000313" key="3">
    <source>
        <dbReference type="Proteomes" id="UP000595897"/>
    </source>
</evidence>
<feature type="region of interest" description="Disordered" evidence="1">
    <location>
        <begin position="75"/>
        <end position="96"/>
    </location>
</feature>
<reference evidence="2 3" key="1">
    <citation type="submission" date="2020-11" db="EMBL/GenBank/DDBJ databases">
        <title>Draft genome sequencing of a Lachnospiraceae strain isolated from anoxic soil subjected to BSD treatment.</title>
        <authorList>
            <person name="Uek A."/>
            <person name="Tonouchi A."/>
        </authorList>
    </citation>
    <scope>NUCLEOTIDE SEQUENCE [LARGE SCALE GENOMIC DNA]</scope>
    <source>
        <strain evidence="2 3">TB5</strain>
    </source>
</reference>
<organism evidence="2 3">
    <name type="scientific">Anaeromicropila herbilytica</name>
    <dbReference type="NCBI Taxonomy" id="2785025"/>
    <lineage>
        <taxon>Bacteria</taxon>
        <taxon>Bacillati</taxon>
        <taxon>Bacillota</taxon>
        <taxon>Clostridia</taxon>
        <taxon>Lachnospirales</taxon>
        <taxon>Lachnospiraceae</taxon>
        <taxon>Anaeromicropila</taxon>
    </lineage>
</organism>
<name>A0A7R7ENN5_9FIRM</name>
<keyword evidence="3" id="KW-1185">Reference proteome</keyword>
<evidence type="ECO:0000256" key="1">
    <source>
        <dbReference type="SAM" id="MobiDB-lite"/>
    </source>
</evidence>